<evidence type="ECO:0000313" key="4">
    <source>
        <dbReference type="EMBL" id="CAG8950345.1"/>
    </source>
</evidence>
<dbReference type="OrthoDB" id="2129069at2759"/>
<dbReference type="EMBL" id="CAJVRL010000037">
    <property type="protein sequence ID" value="CAG8950345.1"/>
    <property type="molecule type" value="Genomic_DNA"/>
</dbReference>
<comment type="caution">
    <text evidence="4">The sequence shown here is derived from an EMBL/GenBank/DDBJ whole genome shotgun (WGS) entry which is preliminary data.</text>
</comment>
<evidence type="ECO:0008006" key="6">
    <source>
        <dbReference type="Google" id="ProtNLM"/>
    </source>
</evidence>
<evidence type="ECO:0000256" key="3">
    <source>
        <dbReference type="SAM" id="Coils"/>
    </source>
</evidence>
<gene>
    <name evidence="4" type="ORF">HYFRA_00006838</name>
</gene>
<dbReference type="Pfam" id="PF07047">
    <property type="entry name" value="OPA3"/>
    <property type="match status" value="1"/>
</dbReference>
<sequence>MVWSHSHSTTPNINIPASRMVPLPLFKFAALFVRHISKYGANWIKVQAHDHPKFRTIAARYGQTMHQINMRMAVTLLRDVAAEKRAKEQAEAPTVKTAEQMKQDEIKKQERKAAQAVSPWRRKFRPLPENKAVDLFADVIGDSFILLVAGGLIMYEFVRSKGKPDHNAEKIAQLQEKLEELDRREQELEEAEKKQKVRVETMEQAIEEMKRLTAEAKSKKSLFSAA</sequence>
<evidence type="ECO:0000313" key="5">
    <source>
        <dbReference type="Proteomes" id="UP000696280"/>
    </source>
</evidence>
<proteinExistence type="inferred from homology"/>
<dbReference type="InterPro" id="IPR010754">
    <property type="entry name" value="OPA3-like"/>
</dbReference>
<evidence type="ECO:0000256" key="1">
    <source>
        <dbReference type="ARBA" id="ARBA00007584"/>
    </source>
</evidence>
<accession>A0A9N9PNU0</accession>
<organism evidence="4 5">
    <name type="scientific">Hymenoscyphus fraxineus</name>
    <dbReference type="NCBI Taxonomy" id="746836"/>
    <lineage>
        <taxon>Eukaryota</taxon>
        <taxon>Fungi</taxon>
        <taxon>Dikarya</taxon>
        <taxon>Ascomycota</taxon>
        <taxon>Pezizomycotina</taxon>
        <taxon>Leotiomycetes</taxon>
        <taxon>Helotiales</taxon>
        <taxon>Helotiaceae</taxon>
        <taxon>Hymenoscyphus</taxon>
    </lineage>
</organism>
<reference evidence="4" key="1">
    <citation type="submission" date="2021-07" db="EMBL/GenBank/DDBJ databases">
        <authorList>
            <person name="Durling M."/>
        </authorList>
    </citation>
    <scope>NUCLEOTIDE SEQUENCE</scope>
</reference>
<dbReference type="Proteomes" id="UP000696280">
    <property type="component" value="Unassembled WGS sequence"/>
</dbReference>
<protein>
    <recommendedName>
        <fullName evidence="6">OPA3-like protein</fullName>
    </recommendedName>
</protein>
<keyword evidence="5" id="KW-1185">Reference proteome</keyword>
<dbReference type="GO" id="GO:0005739">
    <property type="term" value="C:mitochondrion"/>
    <property type="evidence" value="ECO:0007669"/>
    <property type="project" value="TreeGrafter"/>
</dbReference>
<name>A0A9N9PNU0_9HELO</name>
<comment type="similarity">
    <text evidence="1">Belongs to the OPA3 family.</text>
</comment>
<dbReference type="PANTHER" id="PTHR12499:SF0">
    <property type="entry name" value="OPTIC ATROPHY 3 PROTEIN"/>
    <property type="match status" value="1"/>
</dbReference>
<dbReference type="AlphaFoldDB" id="A0A9N9PNU0"/>
<feature type="coiled-coil region" evidence="3">
    <location>
        <begin position="167"/>
        <end position="222"/>
    </location>
</feature>
<dbReference type="GO" id="GO:0019216">
    <property type="term" value="P:regulation of lipid metabolic process"/>
    <property type="evidence" value="ECO:0007669"/>
    <property type="project" value="TreeGrafter"/>
</dbReference>
<evidence type="ECO:0000256" key="2">
    <source>
        <dbReference type="ARBA" id="ARBA00023054"/>
    </source>
</evidence>
<dbReference type="PANTHER" id="PTHR12499">
    <property type="entry name" value="OPTIC ATROPHY 3 PROTEIN OPA3"/>
    <property type="match status" value="1"/>
</dbReference>
<keyword evidence="2 3" id="KW-0175">Coiled coil</keyword>